<organism evidence="4 5">
    <name type="scientific">Mya arenaria</name>
    <name type="common">Soft-shell clam</name>
    <dbReference type="NCBI Taxonomy" id="6604"/>
    <lineage>
        <taxon>Eukaryota</taxon>
        <taxon>Metazoa</taxon>
        <taxon>Spiralia</taxon>
        <taxon>Lophotrochozoa</taxon>
        <taxon>Mollusca</taxon>
        <taxon>Bivalvia</taxon>
        <taxon>Autobranchia</taxon>
        <taxon>Heteroconchia</taxon>
        <taxon>Euheterodonta</taxon>
        <taxon>Imparidentia</taxon>
        <taxon>Neoheterodontei</taxon>
        <taxon>Myida</taxon>
        <taxon>Myoidea</taxon>
        <taxon>Myidae</taxon>
        <taxon>Mya</taxon>
    </lineage>
</organism>
<comment type="similarity">
    <text evidence="1">Belongs to the peptidase M28 family. M28B subfamily.</text>
</comment>
<evidence type="ECO:0000259" key="3">
    <source>
        <dbReference type="Pfam" id="PF04389"/>
    </source>
</evidence>
<keyword evidence="5" id="KW-1185">Reference proteome</keyword>
<sequence>MLLPAFLFQKRVIYGHYARMNDLKRIEELHVSIKDAILLVRYGKITPASKVKNAEQRGAAGVILYSDPADYAGNQSSVYPENWWLPGWAVQLSHVRYQLSGDPKTPDYSSINKYIIIGAHIDSWIQGAVDSGSGYTVLQELARCFAYHVNKGWKPRRTIMFALWDGTKYGSIGSYEWVQEYEHQLQNGAVAYINLDSLIRGNFSFTSAADPLLRSVLIAATKTVRLNCTGIPGCQKDATRYPAMTSYPAYGALEDTKEYIETFIDPDYTLHITMAKVVSDLILRLSDSAILPFDLNGLIDALKDGNQTVNVVARQLQSYGYDISDATKVLSRVTHRFVDVANDLMEDINSIKTRKFSNFRNILYAPDIADIQNDLIFPGIVLPEDRNEINEVLVDNLKQQISLIVLAINRANEILSDGLLT</sequence>
<gene>
    <name evidence="4" type="ORF">MAR_005428</name>
</gene>
<feature type="domain" description="Peptidase M28" evidence="3">
    <location>
        <begin position="110"/>
        <end position="214"/>
    </location>
</feature>
<dbReference type="SUPFAM" id="SSF47672">
    <property type="entry name" value="Transferrin receptor-like dimerisation domain"/>
    <property type="match status" value="1"/>
</dbReference>
<dbReference type="Proteomes" id="UP001164746">
    <property type="component" value="Chromosome 9"/>
</dbReference>
<dbReference type="InterPro" id="IPR046450">
    <property type="entry name" value="PA_dom_sf"/>
</dbReference>
<evidence type="ECO:0000313" key="5">
    <source>
        <dbReference type="Proteomes" id="UP001164746"/>
    </source>
</evidence>
<proteinExistence type="inferred from homology"/>
<dbReference type="PANTHER" id="PTHR10404:SF46">
    <property type="entry name" value="VACUOLAR PROTEIN SORTING-ASSOCIATED PROTEIN 70"/>
    <property type="match status" value="1"/>
</dbReference>
<evidence type="ECO:0000313" key="4">
    <source>
        <dbReference type="EMBL" id="WAR15323.1"/>
    </source>
</evidence>
<dbReference type="SUPFAM" id="SSF52025">
    <property type="entry name" value="PA domain"/>
    <property type="match status" value="1"/>
</dbReference>
<dbReference type="InterPro" id="IPR003137">
    <property type="entry name" value="PA_domain"/>
</dbReference>
<dbReference type="SUPFAM" id="SSF53187">
    <property type="entry name" value="Zn-dependent exopeptidases"/>
    <property type="match status" value="1"/>
</dbReference>
<feature type="domain" description="PA" evidence="2">
    <location>
        <begin position="32"/>
        <end position="93"/>
    </location>
</feature>
<evidence type="ECO:0000259" key="2">
    <source>
        <dbReference type="Pfam" id="PF02225"/>
    </source>
</evidence>
<protein>
    <submittedName>
        <fullName evidence="4">FOLH1-like protein</fullName>
    </submittedName>
</protein>
<evidence type="ECO:0000256" key="1">
    <source>
        <dbReference type="ARBA" id="ARBA00005634"/>
    </source>
</evidence>
<dbReference type="InterPro" id="IPR036757">
    <property type="entry name" value="TFR-like_dimer_dom_sf"/>
</dbReference>
<dbReference type="Pfam" id="PF02225">
    <property type="entry name" value="PA"/>
    <property type="match status" value="1"/>
</dbReference>
<accession>A0ABY7F3N4</accession>
<dbReference type="InterPro" id="IPR039373">
    <property type="entry name" value="Peptidase_M28B"/>
</dbReference>
<dbReference type="Pfam" id="PF04389">
    <property type="entry name" value="Peptidase_M28"/>
    <property type="match status" value="1"/>
</dbReference>
<dbReference type="Gene3D" id="3.40.630.10">
    <property type="entry name" value="Zn peptidases"/>
    <property type="match status" value="1"/>
</dbReference>
<dbReference type="Gene3D" id="3.50.30.30">
    <property type="match status" value="1"/>
</dbReference>
<dbReference type="PANTHER" id="PTHR10404">
    <property type="entry name" value="N-ACETYLATED-ALPHA-LINKED ACIDIC DIPEPTIDASE"/>
    <property type="match status" value="1"/>
</dbReference>
<dbReference type="InterPro" id="IPR007484">
    <property type="entry name" value="Peptidase_M28"/>
</dbReference>
<reference evidence="4" key="1">
    <citation type="submission" date="2022-11" db="EMBL/GenBank/DDBJ databases">
        <title>Centuries of genome instability and evolution in soft-shell clam transmissible cancer (bioRxiv).</title>
        <authorList>
            <person name="Hart S.F.M."/>
            <person name="Yonemitsu M.A."/>
            <person name="Giersch R.M."/>
            <person name="Beal B.F."/>
            <person name="Arriagada G."/>
            <person name="Davis B.W."/>
            <person name="Ostrander E.A."/>
            <person name="Goff S.P."/>
            <person name="Metzger M.J."/>
        </authorList>
    </citation>
    <scope>NUCLEOTIDE SEQUENCE</scope>
    <source>
        <strain evidence="4">MELC-2E11</strain>
        <tissue evidence="4">Siphon/mantle</tissue>
    </source>
</reference>
<dbReference type="EMBL" id="CP111020">
    <property type="protein sequence ID" value="WAR15323.1"/>
    <property type="molecule type" value="Genomic_DNA"/>
</dbReference>
<name>A0ABY7F3N4_MYAAR</name>